<evidence type="ECO:0000256" key="1">
    <source>
        <dbReference type="SAM" id="Phobius"/>
    </source>
</evidence>
<evidence type="ECO:0000313" key="4">
    <source>
        <dbReference type="Proteomes" id="UP001596443"/>
    </source>
</evidence>
<keyword evidence="1" id="KW-0812">Transmembrane</keyword>
<feature type="domain" description="Glycosyltransferase 2-like" evidence="2">
    <location>
        <begin position="4"/>
        <end position="169"/>
    </location>
</feature>
<dbReference type="GO" id="GO:0016757">
    <property type="term" value="F:glycosyltransferase activity"/>
    <property type="evidence" value="ECO:0007669"/>
    <property type="project" value="UniProtKB-KW"/>
</dbReference>
<dbReference type="GeneID" id="81210963"/>
<proteinExistence type="predicted"/>
<comment type="caution">
    <text evidence="3">The sequence shown here is derived from an EMBL/GenBank/DDBJ whole genome shotgun (WGS) entry which is preliminary data.</text>
</comment>
<dbReference type="Pfam" id="PF00535">
    <property type="entry name" value="Glycos_transf_2"/>
    <property type="match status" value="1"/>
</dbReference>
<dbReference type="PANTHER" id="PTHR43685:SF2">
    <property type="entry name" value="GLYCOSYLTRANSFERASE 2-LIKE DOMAIN-CONTAINING PROTEIN"/>
    <property type="match status" value="1"/>
</dbReference>
<dbReference type="SUPFAM" id="SSF53448">
    <property type="entry name" value="Nucleotide-diphospho-sugar transferases"/>
    <property type="match status" value="1"/>
</dbReference>
<dbReference type="Proteomes" id="UP001596443">
    <property type="component" value="Unassembled WGS sequence"/>
</dbReference>
<dbReference type="EMBL" id="JBHSWX010000012">
    <property type="protein sequence ID" value="MFC6787821.1"/>
    <property type="molecule type" value="Genomic_DNA"/>
</dbReference>
<keyword evidence="1" id="KW-1133">Transmembrane helix</keyword>
<dbReference type="InterPro" id="IPR053553">
    <property type="entry name" value="GDP_glucuronosyltransferase"/>
</dbReference>
<keyword evidence="4" id="KW-1185">Reference proteome</keyword>
<dbReference type="EC" id="2.4.1.356" evidence="3"/>
<dbReference type="Gene3D" id="3.90.550.10">
    <property type="entry name" value="Spore Coat Polysaccharide Biosynthesis Protein SpsA, Chain A"/>
    <property type="match status" value="1"/>
</dbReference>
<dbReference type="RefSeq" id="WP_284061962.1">
    <property type="nucleotide sequence ID" value="NZ_CP126158.1"/>
</dbReference>
<evidence type="ECO:0000313" key="3">
    <source>
        <dbReference type="EMBL" id="MFC6787821.1"/>
    </source>
</evidence>
<gene>
    <name evidence="3" type="primary">aglG</name>
    <name evidence="3" type="ORF">ACFQFD_17970</name>
</gene>
<accession>A0ABD5TEQ7</accession>
<feature type="transmembrane region" description="Helical" evidence="1">
    <location>
        <begin position="284"/>
        <end position="303"/>
    </location>
</feature>
<dbReference type="AlphaFoldDB" id="A0ABD5TEQ7"/>
<dbReference type="InterPro" id="IPR001173">
    <property type="entry name" value="Glyco_trans_2-like"/>
</dbReference>
<keyword evidence="1" id="KW-0472">Membrane</keyword>
<protein>
    <submittedName>
        <fullName evidence="3">Glucosyl-dolichyl phosphate glucuronosyltransferase</fullName>
        <ecNumber evidence="3">2.4.1.356</ecNumber>
    </submittedName>
</protein>
<dbReference type="NCBIfam" id="NF041394">
    <property type="entry name" value="GtaseAglG_Halo"/>
    <property type="match status" value="1"/>
</dbReference>
<keyword evidence="3" id="KW-0328">Glycosyltransferase</keyword>
<keyword evidence="3" id="KW-0808">Transferase</keyword>
<dbReference type="InterPro" id="IPR029044">
    <property type="entry name" value="Nucleotide-diphossugar_trans"/>
</dbReference>
<evidence type="ECO:0000259" key="2">
    <source>
        <dbReference type="Pfam" id="PF00535"/>
    </source>
</evidence>
<sequence length="306" mass="34211">MQVSVVLCTYTESMFVDFCEAADSILNQSYEEVQLVIVVDGNHNLYDRVIEEYGDRSDVVTHCNDWNVGLLESRNTGAELADGDVVAFIDDDAVADKHWVEELVGSYEAQDAVAVGGKMTADWVAGRPSYLPEEFFWLVGVTHRGFADGPGPVRNTFGSNISFDREVFLHLGGFDAEVGGRKGDKNLQGGETELCARLRKEYGMSVWYNPNATVAHKVYEYRTDIIWLLDRAFWQGYSKRGMQQLVPDSGGEEGEFLGDLLREYTPERLYRLFRDPSSPKVQKLVLLLVLTGAVGCGYVYGIAKWG</sequence>
<organism evidence="3 4">
    <name type="scientific">Halobaculum halobium</name>
    <dbReference type="NCBI Taxonomy" id="3032281"/>
    <lineage>
        <taxon>Archaea</taxon>
        <taxon>Methanobacteriati</taxon>
        <taxon>Methanobacteriota</taxon>
        <taxon>Stenosarchaea group</taxon>
        <taxon>Halobacteria</taxon>
        <taxon>Halobacteriales</taxon>
        <taxon>Haloferacaceae</taxon>
        <taxon>Halobaculum</taxon>
    </lineage>
</organism>
<dbReference type="InterPro" id="IPR050834">
    <property type="entry name" value="Glycosyltransf_2"/>
</dbReference>
<name>A0ABD5TEQ7_9EURY</name>
<dbReference type="PANTHER" id="PTHR43685">
    <property type="entry name" value="GLYCOSYLTRANSFERASE"/>
    <property type="match status" value="1"/>
</dbReference>
<reference evidence="3 4" key="1">
    <citation type="journal article" date="2019" name="Int. J. Syst. Evol. Microbiol.">
        <title>The Global Catalogue of Microorganisms (GCM) 10K type strain sequencing project: providing services to taxonomists for standard genome sequencing and annotation.</title>
        <authorList>
            <consortium name="The Broad Institute Genomics Platform"/>
            <consortium name="The Broad Institute Genome Sequencing Center for Infectious Disease"/>
            <person name="Wu L."/>
            <person name="Ma J."/>
        </authorList>
    </citation>
    <scope>NUCLEOTIDE SEQUENCE [LARGE SCALE GENOMIC DNA]</scope>
    <source>
        <strain evidence="3 4">SYNS20</strain>
    </source>
</reference>